<evidence type="ECO:0000313" key="1">
    <source>
        <dbReference type="EMBL" id="QJA95573.1"/>
    </source>
</evidence>
<proteinExistence type="predicted"/>
<gene>
    <name evidence="1" type="ORF">MM415B05282_0011</name>
</gene>
<organism evidence="1">
    <name type="scientific">viral metagenome</name>
    <dbReference type="NCBI Taxonomy" id="1070528"/>
    <lineage>
        <taxon>unclassified sequences</taxon>
        <taxon>metagenomes</taxon>
        <taxon>organismal metagenomes</taxon>
    </lineage>
</organism>
<protein>
    <submittedName>
        <fullName evidence="1">Uncharacterized protein</fullName>
    </submittedName>
</protein>
<dbReference type="EMBL" id="MT143325">
    <property type="protein sequence ID" value="QJA95573.1"/>
    <property type="molecule type" value="Genomic_DNA"/>
</dbReference>
<accession>A0A6M3LM02</accession>
<name>A0A6M3LM02_9ZZZZ</name>
<dbReference type="AlphaFoldDB" id="A0A6M3LM02"/>
<sequence>MEKVEIYKWERPAGITKMVKVKETEGMFIEFGCDYMEFESGAGNYSTGIVEMPDGSIRNVPVELLKFIR</sequence>
<reference evidence="1" key="1">
    <citation type="submission" date="2020-03" db="EMBL/GenBank/DDBJ databases">
        <title>The deep terrestrial virosphere.</title>
        <authorList>
            <person name="Holmfeldt K."/>
            <person name="Nilsson E."/>
            <person name="Simone D."/>
            <person name="Lopez-Fernandez M."/>
            <person name="Wu X."/>
            <person name="de Brujin I."/>
            <person name="Lundin D."/>
            <person name="Andersson A."/>
            <person name="Bertilsson S."/>
            <person name="Dopson M."/>
        </authorList>
    </citation>
    <scope>NUCLEOTIDE SEQUENCE</scope>
    <source>
        <strain evidence="1">MM415B05282</strain>
    </source>
</reference>